<dbReference type="Pfam" id="PF06035">
    <property type="entry name" value="Peptidase_C93"/>
    <property type="match status" value="1"/>
</dbReference>
<sequence>MLGNSFIHKIAVCAATLSRCWGRALLAVPLLLALAGLVLAELSAERVQQLYGVQALRVYRDWQQLLLQLRRDSNEINRVQNVNQFFNQKLRYVEDPDLWRQADYWATPLESMAKGAGDCEDFALAKYFTLRELGVAPQKLRMIYVRARIGGPASTITQAHMVLAYYAEPTAEPLVLDNLISSIKPASQRSDLQPVFSFNADGIWVGAGAAPNSSVDRLTRWRQLIDKMKAEGFIN</sequence>
<dbReference type="Gene3D" id="3.10.620.30">
    <property type="match status" value="1"/>
</dbReference>
<dbReference type="AlphaFoldDB" id="A0A495AX73"/>
<organism evidence="1 2">
    <name type="scientific">Vogesella indigofera</name>
    <name type="common">Pseudomonas indigofera</name>
    <dbReference type="NCBI Taxonomy" id="45465"/>
    <lineage>
        <taxon>Bacteria</taxon>
        <taxon>Pseudomonadati</taxon>
        <taxon>Pseudomonadota</taxon>
        <taxon>Betaproteobacteria</taxon>
        <taxon>Neisseriales</taxon>
        <taxon>Chromobacteriaceae</taxon>
        <taxon>Vogesella</taxon>
    </lineage>
</organism>
<dbReference type="Proteomes" id="UP000279384">
    <property type="component" value="Unassembled WGS sequence"/>
</dbReference>
<dbReference type="InterPro" id="IPR038765">
    <property type="entry name" value="Papain-like_cys_pep_sf"/>
</dbReference>
<comment type="caution">
    <text evidence="1">The sequence shown here is derived from an EMBL/GenBank/DDBJ whole genome shotgun (WGS) entry which is preliminary data.</text>
</comment>
<dbReference type="EMBL" id="RBID01000019">
    <property type="protein sequence ID" value="RKQ53339.1"/>
    <property type="molecule type" value="Genomic_DNA"/>
</dbReference>
<name>A0A495AX73_VOGIN</name>
<proteinExistence type="predicted"/>
<protein>
    <submittedName>
        <fullName evidence="1">Putative transglutaminase-like cysteine proteinase</fullName>
    </submittedName>
</protein>
<accession>A0A495AX73</accession>
<evidence type="ECO:0000313" key="1">
    <source>
        <dbReference type="EMBL" id="RKQ53339.1"/>
    </source>
</evidence>
<dbReference type="SUPFAM" id="SSF54001">
    <property type="entry name" value="Cysteine proteinases"/>
    <property type="match status" value="1"/>
</dbReference>
<gene>
    <name evidence="1" type="ORF">C8E02_3275</name>
</gene>
<evidence type="ECO:0000313" key="2">
    <source>
        <dbReference type="Proteomes" id="UP000279384"/>
    </source>
</evidence>
<reference evidence="1 2" key="1">
    <citation type="submission" date="2018-10" db="EMBL/GenBank/DDBJ databases">
        <title>Genomic Encyclopedia of Type Strains, Phase IV (KMG-IV): sequencing the most valuable type-strain genomes for metagenomic binning, comparative biology and taxonomic classification.</title>
        <authorList>
            <person name="Goeker M."/>
        </authorList>
    </citation>
    <scope>NUCLEOTIDE SEQUENCE [LARGE SCALE GENOMIC DNA]</scope>
    <source>
        <strain evidence="1 2">DSM 3303</strain>
    </source>
</reference>
<dbReference type="PANTHER" id="PTHR39327:SF1">
    <property type="entry name" value="BLR5470 PROTEIN"/>
    <property type="match status" value="1"/>
</dbReference>
<dbReference type="InterPro" id="IPR010319">
    <property type="entry name" value="Transglutaminase-like_Cys_pept"/>
</dbReference>
<dbReference type="PANTHER" id="PTHR39327">
    <property type="match status" value="1"/>
</dbReference>